<reference evidence="1" key="1">
    <citation type="submission" date="2022-05" db="EMBL/GenBank/DDBJ databases">
        <title>Chromosome-level genome of Chaenocephalus aceratus.</title>
        <authorList>
            <person name="Park H."/>
        </authorList>
    </citation>
    <scope>NUCLEOTIDE SEQUENCE</scope>
    <source>
        <strain evidence="1">KU_202001</strain>
    </source>
</reference>
<dbReference type="EMBL" id="CM043791">
    <property type="protein sequence ID" value="KAI4823918.1"/>
    <property type="molecule type" value="Genomic_DNA"/>
</dbReference>
<gene>
    <name evidence="1" type="ORF">KUCAC02_012472</name>
</gene>
<sequence>SRKWLSARRCTLSSSSADTSVHFQSHPVNSCPGSAMLSPPWLPWLPPRISVSSGRCDQGASRFHRAWI</sequence>
<feature type="non-terminal residue" evidence="1">
    <location>
        <position position="68"/>
    </location>
</feature>
<comment type="caution">
    <text evidence="1">The sequence shown here is derived from an EMBL/GenBank/DDBJ whole genome shotgun (WGS) entry which is preliminary data.</text>
</comment>
<dbReference type="Proteomes" id="UP001057452">
    <property type="component" value="Chromosome 7"/>
</dbReference>
<feature type="non-terminal residue" evidence="1">
    <location>
        <position position="1"/>
    </location>
</feature>
<name>A0ACB9XBU3_CHAAC</name>
<protein>
    <submittedName>
        <fullName evidence="1">Uncharacterized protein</fullName>
    </submittedName>
</protein>
<accession>A0ACB9XBU3</accession>
<organism evidence="1 2">
    <name type="scientific">Chaenocephalus aceratus</name>
    <name type="common">Blackfin icefish</name>
    <name type="synonym">Chaenichthys aceratus</name>
    <dbReference type="NCBI Taxonomy" id="36190"/>
    <lineage>
        <taxon>Eukaryota</taxon>
        <taxon>Metazoa</taxon>
        <taxon>Chordata</taxon>
        <taxon>Craniata</taxon>
        <taxon>Vertebrata</taxon>
        <taxon>Euteleostomi</taxon>
        <taxon>Actinopterygii</taxon>
        <taxon>Neopterygii</taxon>
        <taxon>Teleostei</taxon>
        <taxon>Neoteleostei</taxon>
        <taxon>Acanthomorphata</taxon>
        <taxon>Eupercaria</taxon>
        <taxon>Perciformes</taxon>
        <taxon>Notothenioidei</taxon>
        <taxon>Channichthyidae</taxon>
        <taxon>Chaenocephalus</taxon>
    </lineage>
</organism>
<keyword evidence="2" id="KW-1185">Reference proteome</keyword>
<proteinExistence type="predicted"/>
<evidence type="ECO:0000313" key="1">
    <source>
        <dbReference type="EMBL" id="KAI4823918.1"/>
    </source>
</evidence>
<evidence type="ECO:0000313" key="2">
    <source>
        <dbReference type="Proteomes" id="UP001057452"/>
    </source>
</evidence>